<evidence type="ECO:0000313" key="3">
    <source>
        <dbReference type="Proteomes" id="UP000625316"/>
    </source>
</evidence>
<dbReference type="Proteomes" id="UP000625316">
    <property type="component" value="Unassembled WGS sequence"/>
</dbReference>
<feature type="compositionally biased region" description="Polar residues" evidence="1">
    <location>
        <begin position="7"/>
        <end position="23"/>
    </location>
</feature>
<protein>
    <recommendedName>
        <fullName evidence="4">Leucine rich repeat variant</fullName>
    </recommendedName>
</protein>
<evidence type="ECO:0000256" key="1">
    <source>
        <dbReference type="SAM" id="MobiDB-lite"/>
    </source>
</evidence>
<organism evidence="2 3">
    <name type="scientific">Romeriopsis navalis LEGE 11480</name>
    <dbReference type="NCBI Taxonomy" id="2777977"/>
    <lineage>
        <taxon>Bacteria</taxon>
        <taxon>Bacillati</taxon>
        <taxon>Cyanobacteriota</taxon>
        <taxon>Cyanophyceae</taxon>
        <taxon>Leptolyngbyales</taxon>
        <taxon>Leptolyngbyaceae</taxon>
        <taxon>Romeriopsis</taxon>
        <taxon>Romeriopsis navalis</taxon>
    </lineage>
</organism>
<dbReference type="RefSeq" id="WP_264327429.1">
    <property type="nucleotide sequence ID" value="NZ_JADEXQ010000114.1"/>
</dbReference>
<dbReference type="AlphaFoldDB" id="A0A928Z6G8"/>
<name>A0A928Z6G8_9CYAN</name>
<accession>A0A928Z6G8</accession>
<gene>
    <name evidence="2" type="ORF">IQ266_23010</name>
</gene>
<evidence type="ECO:0008006" key="4">
    <source>
        <dbReference type="Google" id="ProtNLM"/>
    </source>
</evidence>
<reference evidence="2" key="1">
    <citation type="submission" date="2020-10" db="EMBL/GenBank/DDBJ databases">
        <authorList>
            <person name="Castelo-Branco R."/>
            <person name="Eusebio N."/>
            <person name="Adriana R."/>
            <person name="Vieira A."/>
            <person name="Brugerolle De Fraissinette N."/>
            <person name="Rezende De Castro R."/>
            <person name="Schneider M.P."/>
            <person name="Vasconcelos V."/>
            <person name="Leao P.N."/>
        </authorList>
    </citation>
    <scope>NUCLEOTIDE SEQUENCE</scope>
    <source>
        <strain evidence="2">LEGE 11480</strain>
    </source>
</reference>
<dbReference type="Gene3D" id="1.25.10.10">
    <property type="entry name" value="Leucine-rich Repeat Variant"/>
    <property type="match status" value="1"/>
</dbReference>
<feature type="region of interest" description="Disordered" evidence="1">
    <location>
        <begin position="1"/>
        <end position="24"/>
    </location>
</feature>
<dbReference type="EMBL" id="JADEXQ010000114">
    <property type="protein sequence ID" value="MBE9032613.1"/>
    <property type="molecule type" value="Genomic_DNA"/>
</dbReference>
<proteinExistence type="predicted"/>
<keyword evidence="3" id="KW-1185">Reference proteome</keyword>
<dbReference type="InterPro" id="IPR011989">
    <property type="entry name" value="ARM-like"/>
</dbReference>
<evidence type="ECO:0000313" key="2">
    <source>
        <dbReference type="EMBL" id="MBE9032613.1"/>
    </source>
</evidence>
<sequence>MRESLEIAQNPQSDSHSLDQLANSPDAAVRRAVAKNPNTSIATCLKLDAEFPNDPALFVRAASNPNTPPELLQVLFRKYRHVVVSAISQNPHTPTPILEGLGQSDNLVMQGYLIHNPSSPTSVIERLAATHNPKWQTAITAHPNVSPLARDIINFMNGGTKPAIAILERLAQDTRKPLRCLVATFPQTPSSILAILAQDTDKEVFLKVAQHPNLTAPQLEALTKKIVTAHQQWLKSSSVIDLTWGETFHAIVQHPNITAKALASLAELKHDQQYETDEAIRKIIEHPLTPAKTLTMFAETLRLDALANAKGWALGLNTNTPTEALEIMIEKHLAGRHFNSNRALFKILANPNMSPQRIEHIVANSSPSAALRQVLLQNPQTPEHIRQQLSNQKEP</sequence>
<comment type="caution">
    <text evidence="2">The sequence shown here is derived from an EMBL/GenBank/DDBJ whole genome shotgun (WGS) entry which is preliminary data.</text>
</comment>